<proteinExistence type="predicted"/>
<sequence>MPRRLEIGGLYRDPTGIWRHADTDRPARVWLQFFGSRARLDGRPRRLNVLDPSPFDFEDEDIALGLSREPRWGGQTAGDWAYSVAQHLEQGHVLLEPALQAAITAKKIPRADARRVRLAWHLHDGAEGLGLKDQLGPIKPILGPAWARVVDSVQQVIHVRFGLPGDLPVAWAKLIKTVDRQINASEALQLAGYSEAEIKSRDVLANKETPRTADILDLTPWPPSVAQERWLATLRKLVG</sequence>
<evidence type="ECO:0000313" key="1">
    <source>
        <dbReference type="EMBL" id="GIL38483.1"/>
    </source>
</evidence>
<dbReference type="SUPFAM" id="SSF109604">
    <property type="entry name" value="HD-domain/PDEase-like"/>
    <property type="match status" value="1"/>
</dbReference>
<dbReference type="Proteomes" id="UP000681075">
    <property type="component" value="Unassembled WGS sequence"/>
</dbReference>
<reference evidence="1" key="1">
    <citation type="submission" date="2021-02" db="EMBL/GenBank/DDBJ databases">
        <title>Genome sequence of Rhodospirillales sp. strain TMPK1 isolated from soil.</title>
        <authorList>
            <person name="Nakai R."/>
            <person name="Kusada H."/>
            <person name="Tamaki H."/>
        </authorList>
    </citation>
    <scope>NUCLEOTIDE SEQUENCE</scope>
    <source>
        <strain evidence="1">TMPK1</strain>
    </source>
</reference>
<name>A0A8S8X6M1_9PROT</name>
<dbReference type="EMBL" id="BOPV01000001">
    <property type="protein sequence ID" value="GIL38483.1"/>
    <property type="molecule type" value="Genomic_DNA"/>
</dbReference>
<protein>
    <submittedName>
        <fullName evidence="1">Phosphohydrolase</fullName>
    </submittedName>
</protein>
<gene>
    <name evidence="1" type="ORF">TMPK1_07200</name>
</gene>
<dbReference type="Gene3D" id="1.10.3210.10">
    <property type="entry name" value="Hypothetical protein af1432"/>
    <property type="match status" value="1"/>
</dbReference>
<keyword evidence="2" id="KW-1185">Reference proteome</keyword>
<comment type="caution">
    <text evidence="1">The sequence shown here is derived from an EMBL/GenBank/DDBJ whole genome shotgun (WGS) entry which is preliminary data.</text>
</comment>
<dbReference type="AlphaFoldDB" id="A0A8S8X6M1"/>
<evidence type="ECO:0000313" key="2">
    <source>
        <dbReference type="Proteomes" id="UP000681075"/>
    </source>
</evidence>
<accession>A0A8S8X6M1</accession>
<dbReference type="RefSeq" id="WP_420241515.1">
    <property type="nucleotide sequence ID" value="NZ_BOPV01000001.1"/>
</dbReference>
<organism evidence="1 2">
    <name type="scientific">Roseiterribacter gracilis</name>
    <dbReference type="NCBI Taxonomy" id="2812848"/>
    <lineage>
        <taxon>Bacteria</taxon>
        <taxon>Pseudomonadati</taxon>
        <taxon>Pseudomonadota</taxon>
        <taxon>Alphaproteobacteria</taxon>
        <taxon>Rhodospirillales</taxon>
        <taxon>Roseiterribacteraceae</taxon>
        <taxon>Roseiterribacter</taxon>
    </lineage>
</organism>